<dbReference type="RefSeq" id="XP_031817299.1">
    <property type="nucleotide sequence ID" value="XM_031961439.1"/>
</dbReference>
<dbReference type="FunCoup" id="A0A7N4P2V6">
    <property type="interactions" value="315"/>
</dbReference>
<evidence type="ECO:0000256" key="1">
    <source>
        <dbReference type="SAM" id="MobiDB-lite"/>
    </source>
</evidence>
<dbReference type="GO" id="GO:0033617">
    <property type="term" value="P:mitochondrial respiratory chain complex IV assembly"/>
    <property type="evidence" value="ECO:0007669"/>
    <property type="project" value="InterPro"/>
</dbReference>
<feature type="region of interest" description="Disordered" evidence="1">
    <location>
        <begin position="21"/>
        <end position="46"/>
    </location>
</feature>
<dbReference type="PANTHER" id="PTHR13639">
    <property type="entry name" value="CYTOCHROME C OXIDASE ASSEMBLY FACTOR 4 HOMOLOG, MITOCHONDRIAL"/>
    <property type="match status" value="1"/>
</dbReference>
<evidence type="ECO:0000313" key="3">
    <source>
        <dbReference type="Proteomes" id="UP000007648"/>
    </source>
</evidence>
<dbReference type="Proteomes" id="UP000007648">
    <property type="component" value="Unassembled WGS sequence"/>
</dbReference>
<reference evidence="2 3" key="1">
    <citation type="journal article" date="2011" name="Proc. Natl. Acad. Sci. U.S.A.">
        <title>Genetic diversity and population structure of the endangered marsupial Sarcophilus harrisii (Tasmanian devil).</title>
        <authorList>
            <person name="Miller W."/>
            <person name="Hayes V.M."/>
            <person name="Ratan A."/>
            <person name="Petersen D.C."/>
            <person name="Wittekindt N.E."/>
            <person name="Miller J."/>
            <person name="Walenz B."/>
            <person name="Knight J."/>
            <person name="Qi J."/>
            <person name="Zhao F."/>
            <person name="Wang Q."/>
            <person name="Bedoya-Reina O.C."/>
            <person name="Katiyar N."/>
            <person name="Tomsho L.P."/>
            <person name="Kasson L.M."/>
            <person name="Hardie R.A."/>
            <person name="Woodbridge P."/>
            <person name="Tindall E.A."/>
            <person name="Bertelsen M.F."/>
            <person name="Dixon D."/>
            <person name="Pyecroft S."/>
            <person name="Helgen K.M."/>
            <person name="Lesk A.M."/>
            <person name="Pringle T.H."/>
            <person name="Patterson N."/>
            <person name="Zhang Y."/>
            <person name="Kreiss A."/>
            <person name="Woods G.M."/>
            <person name="Jones M.E."/>
            <person name="Schuster S.C."/>
        </authorList>
    </citation>
    <scope>NUCLEOTIDE SEQUENCE [LARGE SCALE GENOMIC DNA]</scope>
</reference>
<dbReference type="PANTHER" id="PTHR13639:SF2">
    <property type="entry name" value="CYTOCHROME C OXIDASE ASSEMBLY FACTOR 4 HOMOLOG, MITOCHONDRIAL"/>
    <property type="match status" value="1"/>
</dbReference>
<dbReference type="GO" id="GO:0005758">
    <property type="term" value="C:mitochondrial intermembrane space"/>
    <property type="evidence" value="ECO:0007669"/>
    <property type="project" value="InterPro"/>
</dbReference>
<dbReference type="GeneTree" id="ENSGT00390000008503"/>
<organism evidence="2 3">
    <name type="scientific">Sarcophilus harrisii</name>
    <name type="common">Tasmanian devil</name>
    <name type="synonym">Sarcophilus laniarius</name>
    <dbReference type="NCBI Taxonomy" id="9305"/>
    <lineage>
        <taxon>Eukaryota</taxon>
        <taxon>Metazoa</taxon>
        <taxon>Chordata</taxon>
        <taxon>Craniata</taxon>
        <taxon>Vertebrata</taxon>
        <taxon>Euteleostomi</taxon>
        <taxon>Mammalia</taxon>
        <taxon>Metatheria</taxon>
        <taxon>Dasyuromorphia</taxon>
        <taxon>Dasyuridae</taxon>
        <taxon>Sarcophilus</taxon>
    </lineage>
</organism>
<accession>A0A7N4P2V6</accession>
<evidence type="ECO:0008006" key="4">
    <source>
        <dbReference type="Google" id="ProtNLM"/>
    </source>
</evidence>
<dbReference type="Ensembl" id="ENSSHAT00000029082.1">
    <property type="protein sequence ID" value="ENSSHAP00000031850.1"/>
    <property type="gene ID" value="ENSSHAG00000025393.1"/>
</dbReference>
<keyword evidence="3" id="KW-1185">Reference proteome</keyword>
<dbReference type="GeneID" id="100922553"/>
<dbReference type="InterPro" id="IPR009069">
    <property type="entry name" value="Cys_alpha_HP_mot_SF"/>
</dbReference>
<dbReference type="InterPro" id="IPR039870">
    <property type="entry name" value="Coa4-like"/>
</dbReference>
<protein>
    <recommendedName>
        <fullName evidence="4">Cytochrome c oxidase assembly factor 4 homolog</fullName>
    </recommendedName>
</protein>
<dbReference type="SUPFAM" id="SSF47072">
    <property type="entry name" value="Cysteine alpha-hairpin motif"/>
    <property type="match status" value="1"/>
</dbReference>
<dbReference type="InParanoid" id="A0A7N4P2V6"/>
<gene>
    <name evidence="2" type="primary">LOC100922553</name>
</gene>
<reference evidence="2" key="2">
    <citation type="submission" date="2025-08" db="UniProtKB">
        <authorList>
            <consortium name="Ensembl"/>
        </authorList>
    </citation>
    <scope>IDENTIFICATION</scope>
</reference>
<sequence length="108" mass="12363">MTSVLSSWNSFLLIQGSVSNMSSAAPRGHNWTRSQSTADENSEDPVDQMISRTGCIAFHHAVQDCMAQHQDWRKCQAQVKAFKECMSQYQKNRLEELQRRQKQMPTDG</sequence>
<dbReference type="OrthoDB" id="5586401at2759"/>
<proteinExistence type="predicted"/>
<dbReference type="AlphaFoldDB" id="A0A7N4P2V6"/>
<reference evidence="2" key="3">
    <citation type="submission" date="2025-09" db="UniProtKB">
        <authorList>
            <consortium name="Ensembl"/>
        </authorList>
    </citation>
    <scope>IDENTIFICATION</scope>
</reference>
<dbReference type="PROSITE" id="PS51808">
    <property type="entry name" value="CHCH"/>
    <property type="match status" value="1"/>
</dbReference>
<evidence type="ECO:0000313" key="2">
    <source>
        <dbReference type="Ensembl" id="ENSSHAP00000031850.1"/>
    </source>
</evidence>
<name>A0A7N4P2V6_SARHA</name>